<dbReference type="OrthoDB" id="2192004at2759"/>
<evidence type="ECO:0000313" key="3">
    <source>
        <dbReference type="Proteomes" id="UP000000819"/>
    </source>
</evidence>
<dbReference type="VEuPathDB" id="MicrosporidiaDB:ECU08_1000"/>
<protein>
    <submittedName>
        <fullName evidence="2">Uncharacterized protein</fullName>
    </submittedName>
</protein>
<dbReference type="InParanoid" id="Q8SUP8"/>
<evidence type="ECO:0000256" key="1">
    <source>
        <dbReference type="SAM" id="MobiDB-lite"/>
    </source>
</evidence>
<dbReference type="RefSeq" id="NP_597230.2">
    <property type="nucleotide sequence ID" value="NM_001041839.2"/>
</dbReference>
<organism evidence="2 3">
    <name type="scientific">Encephalitozoon cuniculi (strain GB-M1)</name>
    <name type="common">Microsporidian parasite</name>
    <dbReference type="NCBI Taxonomy" id="284813"/>
    <lineage>
        <taxon>Eukaryota</taxon>
        <taxon>Fungi</taxon>
        <taxon>Fungi incertae sedis</taxon>
        <taxon>Microsporidia</taxon>
        <taxon>Unikaryonidae</taxon>
        <taxon>Encephalitozoon</taxon>
    </lineage>
</organism>
<dbReference type="EMBL" id="AL590448">
    <property type="protein sequence ID" value="CAD26406.2"/>
    <property type="molecule type" value="Genomic_DNA"/>
</dbReference>
<gene>
    <name evidence="2" type="ordered locus">ECU08_1000</name>
</gene>
<name>Q8SUP8_ENCCU</name>
<dbReference type="GeneID" id="859652"/>
<evidence type="ECO:0000313" key="2">
    <source>
        <dbReference type="EMBL" id="CAD26406.2"/>
    </source>
</evidence>
<keyword evidence="3" id="KW-1185">Reference proteome</keyword>
<dbReference type="Proteomes" id="UP000000819">
    <property type="component" value="Chromosome VIII"/>
</dbReference>
<feature type="region of interest" description="Disordered" evidence="1">
    <location>
        <begin position="1"/>
        <end position="30"/>
    </location>
</feature>
<sequence>MGRGKKLFDIRSLFSQSTPPAHDEEEDKVYNAIEEKRRKSRVREQQRILTNEEVKMLEKMDIKEPAPKSLFARRVGEADVDENESACDNGAWKIHVLQTLIRKNRLNVHARIRLSRIVDGDEGVRILLEGRDIKDGELWREIIDRCYTPDLLDEALEIVDADEDFYIRLFARDGSIRVLRTGVERHPRSFELRRMLSENLADIAERQMFLYDCVLETQEERLADMFVNSSPDYRLTMSLHNALKSKGMCSDQILIYLLRGENSSALVEDLFGLGLERTLYVLRNGRKRLDLPSRILAKPNVLRYLETVKVEPMTALSSDLWSLFVSMSRHGLHDDETFISCYNVAKQHFLDGEFIDRFFVMGSRRYFVDLMKAREWWRLFMTSKDVRYFRKAEKTLQGGAKYYGKEKKMFVLARSKMYYMCGDYHSSYLAIPGKMKTIRKYVILAQINMERATEELREDLFDYKHWLLYAELAERRGMDACRIYEECMERYPGNAKVGIGYLRYLKRLDMEKALELSNRLVKAFGTEEWVWFERFVISRKLGRVSLPVLYNSRKHVRSELIDSEIRYYENKDVPEGNRYSGYYAYKKVKIRECNGNGMCKDCITSMKGYYRERILRNQDDGDNYILYYCVSGEVGPELRRMVEFFDPRGGDYWARIRNVVDIGDKLAAGSLMMNFDLLG</sequence>
<accession>Q8SUP8</accession>
<dbReference type="AlphaFoldDB" id="Q8SUP8"/>
<proteinExistence type="predicted"/>
<dbReference type="HOGENOM" id="CLU_404908_0_0_1"/>
<reference evidence="2 3" key="1">
    <citation type="journal article" date="2001" name="Nature">
        <title>Genome sequence and gene compaction of the eukaryote parasite Encephalitozoon cuniculi.</title>
        <authorList>
            <person name="Katinka M.D."/>
            <person name="Duprat S."/>
            <person name="Cornillot E."/>
            <person name="Metenier G."/>
            <person name="Thomarat F."/>
            <person name="Prensier G."/>
            <person name="Barbe V."/>
            <person name="Peyretaillade E."/>
            <person name="Brottier P."/>
            <person name="Wincker P."/>
            <person name="Delbac F."/>
            <person name="El Alaoui H."/>
            <person name="Peyret P."/>
            <person name="Saurin W."/>
            <person name="Gouy M."/>
            <person name="Weissenbach J."/>
            <person name="Vivares C.P."/>
        </authorList>
    </citation>
    <scope>NUCLEOTIDE SEQUENCE [LARGE SCALE GENOMIC DNA]</scope>
    <source>
        <strain evidence="2 3">GB-M1</strain>
    </source>
</reference>
<dbReference type="KEGG" id="ecu:ECU08_1000"/>
<reference evidence="2 3" key="2">
    <citation type="journal article" date="2009" name="BMC Genomics">
        <title>Identification of transcriptional signals in Encephalitozoon cuniculi widespread among Microsporidia phylum: support for accurate structural genome annotation.</title>
        <authorList>
            <person name="Peyretaillade E."/>
            <person name="Goncalves O."/>
            <person name="Terrat S."/>
            <person name="Dugat-Bony E."/>
            <person name="Wincker P."/>
            <person name="Cornman R.S."/>
            <person name="Evans J.D."/>
            <person name="Delbac F."/>
            <person name="Peyret P."/>
        </authorList>
    </citation>
    <scope>NUCLEOTIDE SEQUENCE [LARGE SCALE GENOMIC DNA]</scope>
    <source>
        <strain evidence="2 3">GB-M1</strain>
    </source>
</reference>